<dbReference type="GO" id="GO:0042910">
    <property type="term" value="F:xenobiotic transmembrane transporter activity"/>
    <property type="evidence" value="ECO:0007669"/>
    <property type="project" value="TreeGrafter"/>
</dbReference>
<feature type="transmembrane region" description="Helical" evidence="2">
    <location>
        <begin position="360"/>
        <end position="377"/>
    </location>
</feature>
<comment type="caution">
    <text evidence="3">The sequence shown here is derived from an EMBL/GenBank/DDBJ whole genome shotgun (WGS) entry which is preliminary data.</text>
</comment>
<dbReference type="AlphaFoldDB" id="A0A2P7BNN6"/>
<keyword evidence="2" id="KW-0812">Transmembrane</keyword>
<feature type="region of interest" description="Disordered" evidence="1">
    <location>
        <begin position="1022"/>
        <end position="1048"/>
    </location>
</feature>
<dbReference type="SUPFAM" id="SSF82693">
    <property type="entry name" value="Multidrug efflux transporter AcrB pore domain, PN1, PN2, PC1 and PC2 subdomains"/>
    <property type="match status" value="3"/>
</dbReference>
<accession>A0A2P7BNN6</accession>
<organism evidence="3 4">
    <name type="scientific">Phyllobacterium brassicacearum</name>
    <dbReference type="NCBI Taxonomy" id="314235"/>
    <lineage>
        <taxon>Bacteria</taxon>
        <taxon>Pseudomonadati</taxon>
        <taxon>Pseudomonadota</taxon>
        <taxon>Alphaproteobacteria</taxon>
        <taxon>Hyphomicrobiales</taxon>
        <taxon>Phyllobacteriaceae</taxon>
        <taxon>Phyllobacterium</taxon>
    </lineage>
</organism>
<keyword evidence="2" id="KW-1133">Transmembrane helix</keyword>
<dbReference type="EMBL" id="PGGO01000011">
    <property type="protein sequence ID" value="PSH68081.1"/>
    <property type="molecule type" value="Genomic_DNA"/>
</dbReference>
<dbReference type="GO" id="GO:0005886">
    <property type="term" value="C:plasma membrane"/>
    <property type="evidence" value="ECO:0007669"/>
    <property type="project" value="TreeGrafter"/>
</dbReference>
<dbReference type="InterPro" id="IPR027463">
    <property type="entry name" value="AcrB_DN_DC_subdom"/>
</dbReference>
<dbReference type="PANTHER" id="PTHR32063:SF77">
    <property type="entry name" value="ACR FAMILY TRANSPORT PROTEIN"/>
    <property type="match status" value="1"/>
</dbReference>
<protein>
    <submittedName>
        <fullName evidence="3">ABC transporter permease</fullName>
    </submittedName>
</protein>
<dbReference type="SUPFAM" id="SSF82866">
    <property type="entry name" value="Multidrug efflux transporter AcrB transmembrane domain"/>
    <property type="match status" value="2"/>
</dbReference>
<dbReference type="Gene3D" id="3.30.70.1320">
    <property type="entry name" value="Multidrug efflux transporter AcrB pore domain like"/>
    <property type="match status" value="1"/>
</dbReference>
<feature type="transmembrane region" description="Helical" evidence="2">
    <location>
        <begin position="334"/>
        <end position="353"/>
    </location>
</feature>
<dbReference type="Gene3D" id="3.30.70.1430">
    <property type="entry name" value="Multidrug efflux transporter AcrB pore domain"/>
    <property type="match status" value="2"/>
</dbReference>
<evidence type="ECO:0000256" key="2">
    <source>
        <dbReference type="SAM" id="Phobius"/>
    </source>
</evidence>
<dbReference type="Pfam" id="PF00873">
    <property type="entry name" value="ACR_tran"/>
    <property type="match status" value="1"/>
</dbReference>
<feature type="transmembrane region" description="Helical" evidence="2">
    <location>
        <begin position="849"/>
        <end position="865"/>
    </location>
</feature>
<dbReference type="Gene3D" id="1.20.1640.10">
    <property type="entry name" value="Multidrug efflux transporter AcrB transmembrane domain"/>
    <property type="match status" value="2"/>
</dbReference>
<keyword evidence="2" id="KW-0472">Membrane</keyword>
<evidence type="ECO:0000256" key="1">
    <source>
        <dbReference type="SAM" id="MobiDB-lite"/>
    </source>
</evidence>
<feature type="transmembrane region" description="Helical" evidence="2">
    <location>
        <begin position="389"/>
        <end position="411"/>
    </location>
</feature>
<dbReference type="Gene3D" id="3.30.2090.10">
    <property type="entry name" value="Multidrug efflux transporter AcrB TolC docking domain, DN and DC subdomains"/>
    <property type="match status" value="2"/>
</dbReference>
<feature type="transmembrane region" description="Helical" evidence="2">
    <location>
        <begin position="463"/>
        <end position="490"/>
    </location>
</feature>
<dbReference type="SUPFAM" id="SSF82714">
    <property type="entry name" value="Multidrug efflux transporter AcrB TolC docking domain, DN and DC subdomains"/>
    <property type="match status" value="2"/>
</dbReference>
<dbReference type="InterPro" id="IPR001036">
    <property type="entry name" value="Acrflvin-R"/>
</dbReference>
<gene>
    <name evidence="3" type="ORF">CU102_16105</name>
</gene>
<feature type="transmembrane region" description="Helical" evidence="2">
    <location>
        <begin position="944"/>
        <end position="965"/>
    </location>
</feature>
<name>A0A2P7BNN6_9HYPH</name>
<feature type="transmembrane region" description="Helical" evidence="2">
    <location>
        <begin position="521"/>
        <end position="541"/>
    </location>
</feature>
<sequence length="1048" mass="113257">MNWNISAWSIRNPVPSILLFVVLTVLGLMAFAKLPITRFPNIDVPLISVSITDPGVAPTELETQIAKRVEDSVANITGVKNVTSNLTEGNSTTLVEFRLEVDTQKALDDVKDAVSRIRDDLPATIKEPIINSVDVEGSSILTYGVSAPAMTSEELSWFVDDKIIRDIQGLKGVGRVERYGGVTREIRVSLDPDRLTALGVTAADVNRALKSMNADLTGGRGDLGSTQQTIRTLGASRTLEDLRAVEIPIAGGRSVRLDALGTISDVYEEPKSFARVDNQTVVSLAVFRAKGASDTDVFALVQARMDQLQQKYPDARFNIIDNSVNYTYGNYESAMSSLVEGALLSIVVVFLFLRNIRATLIAAVALPLSAIPTFWAIDLMGFSLNLVSLLGITLVTGILVDDAIVEIENIVRHMRSGKSPYKASLEAADEIGLAVIAISVTIMAVFAPVSFMSGIAGQYFKQFGLTVAVAVFFSLLVARLITPMMTAYLLRDRKNLHHGEQETGWIRAYTRFLAVTLRYRWLTLFSGIAIFATAIWAMGFLPSGFVPAQDESRVAVSLELPPGAPIEETLRVTDQAASLVREIPEVEQTYVTGGASPTGSLDTRRATMIVKLSHKSERDRTQKQIEVDIFNKISEVPDLRGNFVNDRGEREFAVGVIGSDGEKVTEQARQLQSAMTATGNFQAVSSTAALDRPEIIVTPRMDKLAELGISTSALSDTLRVATLGDLDPNLAKYTVGDRQIPIRVQLTEESRRDLSILSTLTVTAPSGVVVPLESIADITFGQGPSSIERFNRERRVVVGANMAGGKEIGEGLEIVKNLPQAKSMPEGVRIQETGDAEVMGEVFTGFRDAMIMGLMLVFVVLILLFGSVFHAFTILMSLPLSIAGVAVALLLTNNSVSMAVVIGILMLMGIVTKNAIMLVDFAVEEVKHGVARNEAIIDAGRKRIRPIVMTTIAMSAGMLPAAMAFGDGGEFRAPMAIAVIGGLLVSTVLSLVFVPSFYTIMDDVSHWMGRAFHWSFKPNKPDEAAATPRSGTRPVPLHASSGHAEAAE</sequence>
<feature type="transmembrane region" description="Helical" evidence="2">
    <location>
        <begin position="872"/>
        <end position="892"/>
    </location>
</feature>
<dbReference type="OrthoDB" id="9806532at2"/>
<evidence type="ECO:0000313" key="4">
    <source>
        <dbReference type="Proteomes" id="UP000241444"/>
    </source>
</evidence>
<dbReference type="PRINTS" id="PR00702">
    <property type="entry name" value="ACRIFLAVINRP"/>
</dbReference>
<proteinExistence type="predicted"/>
<feature type="transmembrane region" description="Helical" evidence="2">
    <location>
        <begin position="431"/>
        <end position="451"/>
    </location>
</feature>
<dbReference type="Gene3D" id="3.30.70.1440">
    <property type="entry name" value="Multidrug efflux transporter AcrB pore domain"/>
    <property type="match status" value="1"/>
</dbReference>
<dbReference type="PANTHER" id="PTHR32063">
    <property type="match status" value="1"/>
</dbReference>
<keyword evidence="4" id="KW-1185">Reference proteome</keyword>
<dbReference type="Proteomes" id="UP000241444">
    <property type="component" value="Unassembled WGS sequence"/>
</dbReference>
<dbReference type="RefSeq" id="WP_106712118.1">
    <property type="nucleotide sequence ID" value="NZ_PGGO01000011.1"/>
</dbReference>
<reference evidence="4" key="1">
    <citation type="submission" date="2017-11" db="EMBL/GenBank/DDBJ databases">
        <authorList>
            <person name="Kuznetsova I."/>
            <person name="Sazanova A."/>
            <person name="Chirak E."/>
            <person name="Safronova V."/>
            <person name="Willems A."/>
        </authorList>
    </citation>
    <scope>NUCLEOTIDE SEQUENCE [LARGE SCALE GENOMIC DNA]</scope>
    <source>
        <strain evidence="4">STM 196</strain>
    </source>
</reference>
<feature type="transmembrane region" description="Helical" evidence="2">
    <location>
        <begin position="898"/>
        <end position="923"/>
    </location>
</feature>
<feature type="transmembrane region" description="Helical" evidence="2">
    <location>
        <begin position="977"/>
        <end position="1000"/>
    </location>
</feature>
<evidence type="ECO:0000313" key="3">
    <source>
        <dbReference type="EMBL" id="PSH68081.1"/>
    </source>
</evidence>